<dbReference type="SUPFAM" id="SSF54984">
    <property type="entry name" value="eEF-1beta-like"/>
    <property type="match status" value="1"/>
</dbReference>
<evidence type="ECO:0000313" key="7">
    <source>
        <dbReference type="EMBL" id="CAG5099318.1"/>
    </source>
</evidence>
<dbReference type="Pfam" id="PF10587">
    <property type="entry name" value="EF-1_beta_acid"/>
    <property type="match status" value="1"/>
</dbReference>
<gene>
    <name evidence="7" type="ORF">OKIOD_LOCUS7999</name>
</gene>
<evidence type="ECO:0000256" key="2">
    <source>
        <dbReference type="ARBA" id="ARBA00022768"/>
    </source>
</evidence>
<keyword evidence="8" id="KW-1185">Reference proteome</keyword>
<evidence type="ECO:0000256" key="3">
    <source>
        <dbReference type="ARBA" id="ARBA00022917"/>
    </source>
</evidence>
<keyword evidence="3" id="KW-0648">Protein biosynthesis</keyword>
<protein>
    <submittedName>
        <fullName evidence="7">Oidioi.mRNA.OKI2018_I69.XSR.g16441.t1.cds</fullName>
    </submittedName>
</protein>
<comment type="similarity">
    <text evidence="1">Belongs to the EF-1-beta/EF-1-delta family.</text>
</comment>
<feature type="domain" description="RRM" evidence="6">
    <location>
        <begin position="402"/>
        <end position="491"/>
    </location>
</feature>
<organism evidence="7 8">
    <name type="scientific">Oikopleura dioica</name>
    <name type="common">Tunicate</name>
    <dbReference type="NCBI Taxonomy" id="34765"/>
    <lineage>
        <taxon>Eukaryota</taxon>
        <taxon>Metazoa</taxon>
        <taxon>Chordata</taxon>
        <taxon>Tunicata</taxon>
        <taxon>Appendicularia</taxon>
        <taxon>Copelata</taxon>
        <taxon>Oikopleuridae</taxon>
        <taxon>Oikopleura</taxon>
    </lineage>
</organism>
<sequence>MELFKNLTVSEKAWIEHPIYERALERFHEYSARQLRESILGETALAGAPATANPVTKAAANTTAAPAAEKIVERIGAARDSIKVALENPNAAGAKTNTTQAALEDRIALIEAENRGLKSQLEQITARFAALEARLNANPEAAKEAEGDDDIDLFGSDDEDENEEAEKLKAERIAAYNEKKKAKEDKKGVLIAKSNILLDVKPWDDETDLGEMEKAVRAIEKDGLLWGTAKLVPVGYGIKKLQICCVVEDDKVGTDFWKKKSLRLRTSSSRLTSSHSIRSKIYEALLMNPGNQGFHHVPFGCYEIQPLDQLPLAYISPDQSTAITAPVFHPSPPLMAFPTDECTVYGLSGEYFSPNMFYSGPIQGYGSPFFGPTFLEHAGHVIETPQPMEPWNNSFLPTDCSDCVFIQGLPEDISKEALISRFKEAGNIKVSKGVERVFLFLERRTKRQTGCATVTYYNSEDARSAIELFHQSSFDPASPKESIMKVRIATPEEKNPFAEKLRRENEVNHLKQESLRQMRLQNRNYALLHNQHKPIPIEPPRFHHHQLPPSIIPNNSSSGQFYQPNFHKKHFSNARNNRPVANNVARRNVHTH</sequence>
<feature type="coiled-coil region" evidence="5">
    <location>
        <begin position="100"/>
        <end position="134"/>
    </location>
</feature>
<name>A0ABN7SQH1_OIKDI</name>
<dbReference type="EMBL" id="OU015569">
    <property type="protein sequence ID" value="CAG5099318.1"/>
    <property type="molecule type" value="Genomic_DNA"/>
</dbReference>
<dbReference type="CDD" id="cd00590">
    <property type="entry name" value="RRM_SF"/>
    <property type="match status" value="1"/>
</dbReference>
<evidence type="ECO:0000313" key="8">
    <source>
        <dbReference type="Proteomes" id="UP001158576"/>
    </source>
</evidence>
<dbReference type="InterPro" id="IPR001326">
    <property type="entry name" value="Transl_elong_EF1B_B/D_CS"/>
</dbReference>
<dbReference type="SMART" id="SM01182">
    <property type="entry name" value="EF-1_beta_acid"/>
    <property type="match status" value="1"/>
</dbReference>
<dbReference type="InterPro" id="IPR018940">
    <property type="entry name" value="EF-1_beta_acid_region_euk"/>
</dbReference>
<proteinExistence type="inferred from homology"/>
<accession>A0ABN7SQH1</accession>
<dbReference type="InterPro" id="IPR014717">
    <property type="entry name" value="Transl_elong_EF1B/ribsomal_bS6"/>
</dbReference>
<dbReference type="InterPro" id="IPR014038">
    <property type="entry name" value="EF1B_bsu/dsu_GNE"/>
</dbReference>
<evidence type="ECO:0000259" key="6">
    <source>
        <dbReference type="PROSITE" id="PS50102"/>
    </source>
</evidence>
<keyword evidence="4" id="KW-0694">RNA-binding</keyword>
<dbReference type="InterPro" id="IPR049720">
    <property type="entry name" value="EF1B_bsu/dsu"/>
</dbReference>
<dbReference type="SUPFAM" id="SSF54928">
    <property type="entry name" value="RNA-binding domain, RBD"/>
    <property type="match status" value="1"/>
</dbReference>
<dbReference type="PROSITE" id="PS00824">
    <property type="entry name" value="EF1BD_1"/>
    <property type="match status" value="1"/>
</dbReference>
<keyword evidence="2" id="KW-0251">Elongation factor</keyword>
<evidence type="ECO:0000256" key="5">
    <source>
        <dbReference type="SAM" id="Coils"/>
    </source>
</evidence>
<dbReference type="PROSITE" id="PS50102">
    <property type="entry name" value="RRM"/>
    <property type="match status" value="1"/>
</dbReference>
<dbReference type="InterPro" id="IPR000504">
    <property type="entry name" value="RRM_dom"/>
</dbReference>
<keyword evidence="5" id="KW-0175">Coiled coil</keyword>
<dbReference type="Pfam" id="PF00076">
    <property type="entry name" value="RRM_1"/>
    <property type="match status" value="1"/>
</dbReference>
<dbReference type="PANTHER" id="PTHR11595">
    <property type="entry name" value="EF-HAND AND COILED-COIL DOMAIN-CONTAINING FAMILY MEMBER"/>
    <property type="match status" value="1"/>
</dbReference>
<dbReference type="SMART" id="SM00888">
    <property type="entry name" value="EF1_GNE"/>
    <property type="match status" value="1"/>
</dbReference>
<dbReference type="InterPro" id="IPR036219">
    <property type="entry name" value="eEF-1beta-like_sf"/>
</dbReference>
<dbReference type="SMART" id="SM00360">
    <property type="entry name" value="RRM"/>
    <property type="match status" value="1"/>
</dbReference>
<dbReference type="InterPro" id="IPR035979">
    <property type="entry name" value="RBD_domain_sf"/>
</dbReference>
<dbReference type="InterPro" id="IPR012677">
    <property type="entry name" value="Nucleotide-bd_a/b_plait_sf"/>
</dbReference>
<dbReference type="CDD" id="cd00292">
    <property type="entry name" value="EF1B"/>
    <property type="match status" value="1"/>
</dbReference>
<evidence type="ECO:0000256" key="4">
    <source>
        <dbReference type="PROSITE-ProRule" id="PRU00176"/>
    </source>
</evidence>
<reference evidence="7 8" key="1">
    <citation type="submission" date="2021-04" db="EMBL/GenBank/DDBJ databases">
        <authorList>
            <person name="Bliznina A."/>
        </authorList>
    </citation>
    <scope>NUCLEOTIDE SEQUENCE [LARGE SCALE GENOMIC DNA]</scope>
</reference>
<dbReference type="Gene3D" id="3.30.70.330">
    <property type="match status" value="1"/>
</dbReference>
<dbReference type="Proteomes" id="UP001158576">
    <property type="component" value="Chromosome XSR"/>
</dbReference>
<dbReference type="Pfam" id="PF00736">
    <property type="entry name" value="EF1_GNE"/>
    <property type="match status" value="1"/>
</dbReference>
<dbReference type="PANTHER" id="PTHR11595:SF21">
    <property type="entry name" value="ELONGATION FACTOR 1-BETA"/>
    <property type="match status" value="1"/>
</dbReference>
<evidence type="ECO:0000256" key="1">
    <source>
        <dbReference type="ARBA" id="ARBA00007411"/>
    </source>
</evidence>
<dbReference type="Gene3D" id="3.30.70.60">
    <property type="match status" value="1"/>
</dbReference>